<dbReference type="SUPFAM" id="SSF54427">
    <property type="entry name" value="NTF2-like"/>
    <property type="match status" value="1"/>
</dbReference>
<sequence>MRRGTLQVVMTVLSLCATSVALSGCSDPAAPRPTTPPATSAAPSPSATPTPTPTPDAATPPERPDMSQVDAATAEAVATYFLELYPYAYATGDLTEWRALSHPECIFCASVITNVEQMVAAGEHWEGGTATIESAEVVASVPEAFDVTVVTVEEPSILVDADGITAKSADGGRGTSHVIVTAHDGDWRVREIEVE</sequence>
<dbReference type="Proteomes" id="UP000321484">
    <property type="component" value="Unassembled WGS sequence"/>
</dbReference>
<feature type="region of interest" description="Disordered" evidence="1">
    <location>
        <begin position="26"/>
        <end position="69"/>
    </location>
</feature>
<dbReference type="InterPro" id="IPR032710">
    <property type="entry name" value="NTF2-like_dom_sf"/>
</dbReference>
<comment type="caution">
    <text evidence="4">The sequence shown here is derived from an EMBL/GenBank/DDBJ whole genome shotgun (WGS) entry which is preliminary data.</text>
</comment>
<reference evidence="4 5" key="1">
    <citation type="submission" date="2019-07" db="EMBL/GenBank/DDBJ databases">
        <title>Whole genome shotgun sequence of Actinotalea fermentans NBRC 105374.</title>
        <authorList>
            <person name="Hosoyama A."/>
            <person name="Uohara A."/>
            <person name="Ohji S."/>
            <person name="Ichikawa N."/>
        </authorList>
    </citation>
    <scope>NUCLEOTIDE SEQUENCE [LARGE SCALE GENOMIC DNA]</scope>
    <source>
        <strain evidence="4 5">NBRC 105374</strain>
    </source>
</reference>
<dbReference type="AlphaFoldDB" id="A0A511YZ89"/>
<dbReference type="InterPro" id="IPR046281">
    <property type="entry name" value="DUF6318"/>
</dbReference>
<feature type="chain" id="PRO_5038515308" description="DUF6318 domain-containing protein" evidence="2">
    <location>
        <begin position="24"/>
        <end position="195"/>
    </location>
</feature>
<dbReference type="EMBL" id="BJYK01000008">
    <property type="protein sequence ID" value="GEN80527.1"/>
    <property type="molecule type" value="Genomic_DNA"/>
</dbReference>
<feature type="signal peptide" evidence="2">
    <location>
        <begin position="1"/>
        <end position="23"/>
    </location>
</feature>
<evidence type="ECO:0000313" key="5">
    <source>
        <dbReference type="Proteomes" id="UP000321484"/>
    </source>
</evidence>
<evidence type="ECO:0000313" key="4">
    <source>
        <dbReference type="EMBL" id="GEN80527.1"/>
    </source>
</evidence>
<protein>
    <recommendedName>
        <fullName evidence="3">DUF6318 domain-containing protein</fullName>
    </recommendedName>
</protein>
<keyword evidence="5" id="KW-1185">Reference proteome</keyword>
<proteinExistence type="predicted"/>
<keyword evidence="2" id="KW-0732">Signal</keyword>
<feature type="domain" description="DUF6318" evidence="3">
    <location>
        <begin position="56"/>
        <end position="191"/>
    </location>
</feature>
<evidence type="ECO:0000259" key="3">
    <source>
        <dbReference type="Pfam" id="PF19843"/>
    </source>
</evidence>
<accession>A0A511YZ89</accession>
<name>A0A511YZ89_9CELL</name>
<dbReference type="Pfam" id="PF19843">
    <property type="entry name" value="DUF6318"/>
    <property type="match status" value="1"/>
</dbReference>
<organism evidence="4 5">
    <name type="scientific">Actinotalea fermentans</name>
    <dbReference type="NCBI Taxonomy" id="43671"/>
    <lineage>
        <taxon>Bacteria</taxon>
        <taxon>Bacillati</taxon>
        <taxon>Actinomycetota</taxon>
        <taxon>Actinomycetes</taxon>
        <taxon>Micrococcales</taxon>
        <taxon>Cellulomonadaceae</taxon>
        <taxon>Actinotalea</taxon>
    </lineage>
</organism>
<evidence type="ECO:0000256" key="1">
    <source>
        <dbReference type="SAM" id="MobiDB-lite"/>
    </source>
</evidence>
<gene>
    <name evidence="4" type="ORF">AFE02nite_22610</name>
</gene>
<dbReference type="PROSITE" id="PS51257">
    <property type="entry name" value="PROKAR_LIPOPROTEIN"/>
    <property type="match status" value="1"/>
</dbReference>
<evidence type="ECO:0000256" key="2">
    <source>
        <dbReference type="SAM" id="SignalP"/>
    </source>
</evidence>